<evidence type="ECO:0000256" key="5">
    <source>
        <dbReference type="ARBA" id="ARBA00023136"/>
    </source>
</evidence>
<dbReference type="Pfam" id="PF07690">
    <property type="entry name" value="MFS_1"/>
    <property type="match status" value="1"/>
</dbReference>
<evidence type="ECO:0000256" key="7">
    <source>
        <dbReference type="SAM" id="Phobius"/>
    </source>
</evidence>
<feature type="transmembrane region" description="Helical" evidence="7">
    <location>
        <begin position="336"/>
        <end position="359"/>
    </location>
</feature>
<feature type="transmembrane region" description="Helical" evidence="7">
    <location>
        <begin position="82"/>
        <end position="103"/>
    </location>
</feature>
<feature type="transmembrane region" description="Helical" evidence="7">
    <location>
        <begin position="115"/>
        <end position="134"/>
    </location>
</feature>
<keyword evidence="5 7" id="KW-0472">Membrane</keyword>
<dbReference type="PANTHER" id="PTHR23502">
    <property type="entry name" value="MAJOR FACILITATOR SUPERFAMILY"/>
    <property type="match status" value="1"/>
</dbReference>
<feature type="transmembrane region" description="Helical" evidence="7">
    <location>
        <begin position="433"/>
        <end position="454"/>
    </location>
</feature>
<keyword evidence="10" id="KW-1185">Reference proteome</keyword>
<reference evidence="9 10" key="1">
    <citation type="submission" date="2016-07" db="EMBL/GenBank/DDBJ databases">
        <title>Pervasive Adenine N6-methylation of Active Genes in Fungi.</title>
        <authorList>
            <consortium name="DOE Joint Genome Institute"/>
            <person name="Mondo S.J."/>
            <person name="Dannebaum R.O."/>
            <person name="Kuo R.C."/>
            <person name="Labutti K."/>
            <person name="Haridas S."/>
            <person name="Kuo A."/>
            <person name="Salamov A."/>
            <person name="Ahrendt S.R."/>
            <person name="Lipzen A."/>
            <person name="Sullivan W."/>
            <person name="Andreopoulos W.B."/>
            <person name="Clum A."/>
            <person name="Lindquist E."/>
            <person name="Daum C."/>
            <person name="Ramamoorthy G.K."/>
            <person name="Gryganskyi A."/>
            <person name="Culley D."/>
            <person name="Magnuson J.K."/>
            <person name="James T.Y."/>
            <person name="O'Malley M.A."/>
            <person name="Stajich J.E."/>
            <person name="Spatafora J.W."/>
            <person name="Visel A."/>
            <person name="Grigoriev I.V."/>
        </authorList>
    </citation>
    <scope>NUCLEOTIDE SEQUENCE [LARGE SCALE GENOMIC DNA]</scope>
    <source>
        <strain evidence="9 10">NRRL 3301</strain>
    </source>
</reference>
<evidence type="ECO:0000256" key="6">
    <source>
        <dbReference type="SAM" id="MobiDB-lite"/>
    </source>
</evidence>
<dbReference type="GO" id="GO:0005886">
    <property type="term" value="C:plasma membrane"/>
    <property type="evidence" value="ECO:0007669"/>
    <property type="project" value="TreeGrafter"/>
</dbReference>
<gene>
    <name evidence="9" type="ORF">DM01DRAFT_1333182</name>
</gene>
<dbReference type="SUPFAM" id="SSF103473">
    <property type="entry name" value="MFS general substrate transporter"/>
    <property type="match status" value="1"/>
</dbReference>
<dbReference type="GO" id="GO:0022857">
    <property type="term" value="F:transmembrane transporter activity"/>
    <property type="evidence" value="ECO:0007669"/>
    <property type="project" value="InterPro"/>
</dbReference>
<proteinExistence type="predicted"/>
<dbReference type="EMBL" id="MCGT01000005">
    <property type="protein sequence ID" value="ORX59725.1"/>
    <property type="molecule type" value="Genomic_DNA"/>
</dbReference>
<dbReference type="OrthoDB" id="2130629at2759"/>
<evidence type="ECO:0000256" key="4">
    <source>
        <dbReference type="ARBA" id="ARBA00022989"/>
    </source>
</evidence>
<keyword evidence="4 7" id="KW-1133">Transmembrane helix</keyword>
<dbReference type="PROSITE" id="PS50850">
    <property type="entry name" value="MFS"/>
    <property type="match status" value="1"/>
</dbReference>
<keyword evidence="3 7" id="KW-0812">Transmembrane</keyword>
<protein>
    <submittedName>
        <fullName evidence="9">MFS general substrate transporter</fullName>
    </submittedName>
</protein>
<dbReference type="PANTHER" id="PTHR23502:SF132">
    <property type="entry name" value="POLYAMINE TRANSPORTER 2-RELATED"/>
    <property type="match status" value="1"/>
</dbReference>
<feature type="transmembrane region" description="Helical" evidence="7">
    <location>
        <begin position="201"/>
        <end position="223"/>
    </location>
</feature>
<sequence length="461" mass="50970">MPDPSQGTPKGPEPQLSIPKDVTDTPSTSSTAFEPVDPKTWPLYRKYLNLFLVSFMSLMGYFSSAVYMPATTEIREYFNTSITVVNTTIAFFVLLLGISPLFFAPLSEQIGRRWIYVGGIFLFTVFTILCGISTNLGAFIFFRLCQGIFASIGQGLGGGSIADMFEGRQRSRAVSFYMFGTIFGPAIAPTVGGFITRYLGFRWLFYIKAIIGGLLTLASFFFLDETLHQPHTKTPFLQRLKSVRVNPISTFGLLLKPPIGLVCLAVSTAFGWFYLMVTNLPLTFSDRYGFSVDKIGLLYLPGGIGNCSGAIVAGLIAHRCYLWLTRRNLGKPLAEFYLAPIVIALPLLLAGLLIYGWAIDYQANLFVALLGYLFFTHATMLSITLSNTYLVEAYLERSASVVSVNNCLRNIFATVFSVLAAIVRNGLGDGWTYTTAAITVFVFYLPLLLVWFYGPAWRAKG</sequence>
<dbReference type="InterPro" id="IPR036259">
    <property type="entry name" value="MFS_trans_sf"/>
</dbReference>
<dbReference type="Gene3D" id="1.20.1720.10">
    <property type="entry name" value="Multidrug resistance protein D"/>
    <property type="match status" value="1"/>
</dbReference>
<comment type="caution">
    <text evidence="9">The sequence shown here is derived from an EMBL/GenBank/DDBJ whole genome shotgun (WGS) entry which is preliminary data.</text>
</comment>
<dbReference type="STRING" id="101127.A0A1X2GRM7"/>
<dbReference type="InterPro" id="IPR011701">
    <property type="entry name" value="MFS"/>
</dbReference>
<feature type="transmembrane region" description="Helical" evidence="7">
    <location>
        <begin position="365"/>
        <end position="386"/>
    </location>
</feature>
<keyword evidence="2" id="KW-0813">Transport</keyword>
<dbReference type="InterPro" id="IPR020846">
    <property type="entry name" value="MFS_dom"/>
</dbReference>
<evidence type="ECO:0000256" key="3">
    <source>
        <dbReference type="ARBA" id="ARBA00022692"/>
    </source>
</evidence>
<name>A0A1X2GRM7_9FUNG</name>
<feature type="transmembrane region" description="Helical" evidence="7">
    <location>
        <begin position="297"/>
        <end position="324"/>
    </location>
</feature>
<feature type="transmembrane region" description="Helical" evidence="7">
    <location>
        <begin position="259"/>
        <end position="277"/>
    </location>
</feature>
<accession>A0A1X2GRM7</accession>
<evidence type="ECO:0000256" key="2">
    <source>
        <dbReference type="ARBA" id="ARBA00022448"/>
    </source>
</evidence>
<evidence type="ECO:0000256" key="1">
    <source>
        <dbReference type="ARBA" id="ARBA00004141"/>
    </source>
</evidence>
<evidence type="ECO:0000313" key="10">
    <source>
        <dbReference type="Proteomes" id="UP000242146"/>
    </source>
</evidence>
<feature type="region of interest" description="Disordered" evidence="6">
    <location>
        <begin position="1"/>
        <end position="33"/>
    </location>
</feature>
<comment type="subcellular location">
    <subcellularLocation>
        <location evidence="1">Membrane</location>
        <topology evidence="1">Multi-pass membrane protein</topology>
    </subcellularLocation>
</comment>
<organism evidence="9 10">
    <name type="scientific">Hesseltinella vesiculosa</name>
    <dbReference type="NCBI Taxonomy" id="101127"/>
    <lineage>
        <taxon>Eukaryota</taxon>
        <taxon>Fungi</taxon>
        <taxon>Fungi incertae sedis</taxon>
        <taxon>Mucoromycota</taxon>
        <taxon>Mucoromycotina</taxon>
        <taxon>Mucoromycetes</taxon>
        <taxon>Mucorales</taxon>
        <taxon>Cunninghamellaceae</taxon>
        <taxon>Hesseltinella</taxon>
    </lineage>
</organism>
<feature type="transmembrane region" description="Helical" evidence="7">
    <location>
        <begin position="407"/>
        <end position="427"/>
    </location>
</feature>
<evidence type="ECO:0000259" key="8">
    <source>
        <dbReference type="PROSITE" id="PS50850"/>
    </source>
</evidence>
<feature type="transmembrane region" description="Helical" evidence="7">
    <location>
        <begin position="47"/>
        <end position="70"/>
    </location>
</feature>
<dbReference type="AlphaFoldDB" id="A0A1X2GRM7"/>
<dbReference type="CDD" id="cd17323">
    <property type="entry name" value="MFS_Tpo1_MDR_like"/>
    <property type="match status" value="1"/>
</dbReference>
<evidence type="ECO:0000313" key="9">
    <source>
        <dbReference type="EMBL" id="ORX59725.1"/>
    </source>
</evidence>
<feature type="domain" description="Major facilitator superfamily (MFS) profile" evidence="8">
    <location>
        <begin position="49"/>
        <end position="458"/>
    </location>
</feature>
<feature type="transmembrane region" description="Helical" evidence="7">
    <location>
        <begin position="174"/>
        <end position="195"/>
    </location>
</feature>
<dbReference type="Proteomes" id="UP000242146">
    <property type="component" value="Unassembled WGS sequence"/>
</dbReference>